<organism evidence="2">
    <name type="scientific">Tanacetum cinerariifolium</name>
    <name type="common">Dalmatian daisy</name>
    <name type="synonym">Chrysanthemum cinerariifolium</name>
    <dbReference type="NCBI Taxonomy" id="118510"/>
    <lineage>
        <taxon>Eukaryota</taxon>
        <taxon>Viridiplantae</taxon>
        <taxon>Streptophyta</taxon>
        <taxon>Embryophyta</taxon>
        <taxon>Tracheophyta</taxon>
        <taxon>Spermatophyta</taxon>
        <taxon>Magnoliopsida</taxon>
        <taxon>eudicotyledons</taxon>
        <taxon>Gunneridae</taxon>
        <taxon>Pentapetalae</taxon>
        <taxon>asterids</taxon>
        <taxon>campanulids</taxon>
        <taxon>Asterales</taxon>
        <taxon>Asteraceae</taxon>
        <taxon>Asteroideae</taxon>
        <taxon>Anthemideae</taxon>
        <taxon>Anthemidinae</taxon>
        <taxon>Tanacetum</taxon>
    </lineage>
</organism>
<evidence type="ECO:0000256" key="1">
    <source>
        <dbReference type="SAM" id="MobiDB-lite"/>
    </source>
</evidence>
<reference evidence="2" key="1">
    <citation type="journal article" date="2019" name="Sci. Rep.">
        <title>Draft genome of Tanacetum cinerariifolium, the natural source of mosquito coil.</title>
        <authorList>
            <person name="Yamashiro T."/>
            <person name="Shiraishi A."/>
            <person name="Satake H."/>
            <person name="Nakayama K."/>
        </authorList>
    </citation>
    <scope>NUCLEOTIDE SEQUENCE</scope>
</reference>
<feature type="non-terminal residue" evidence="2">
    <location>
        <position position="95"/>
    </location>
</feature>
<name>A0A699X4P9_TANCI</name>
<dbReference type="AlphaFoldDB" id="A0A699X4P9"/>
<protein>
    <submittedName>
        <fullName evidence="2">Uncharacterized protein</fullName>
    </submittedName>
</protein>
<accession>A0A699X4P9</accession>
<feature type="region of interest" description="Disordered" evidence="1">
    <location>
        <begin position="47"/>
        <end position="95"/>
    </location>
</feature>
<gene>
    <name evidence="2" type="ORF">Tci_927021</name>
</gene>
<sequence>VPVAPTAAPVPAQPENLMDIAEDYEGAHSPINEQPPVTPARQTALRVNTSPFDDPNDHSESIAARTMEPISATARSPPPLPSTNGAVARAPSTDR</sequence>
<dbReference type="EMBL" id="BKCJ011813472">
    <property type="protein sequence ID" value="GFD55052.1"/>
    <property type="molecule type" value="Genomic_DNA"/>
</dbReference>
<feature type="non-terminal residue" evidence="2">
    <location>
        <position position="1"/>
    </location>
</feature>
<evidence type="ECO:0000313" key="2">
    <source>
        <dbReference type="EMBL" id="GFD55052.1"/>
    </source>
</evidence>
<comment type="caution">
    <text evidence="2">The sequence shown here is derived from an EMBL/GenBank/DDBJ whole genome shotgun (WGS) entry which is preliminary data.</text>
</comment>
<proteinExistence type="predicted"/>